<name>A0A077NTA6_XENBV</name>
<dbReference type="AlphaFoldDB" id="A0A077NTA6"/>
<evidence type="ECO:0000256" key="1">
    <source>
        <dbReference type="SAM" id="Phobius"/>
    </source>
</evidence>
<feature type="transmembrane region" description="Helical" evidence="1">
    <location>
        <begin position="12"/>
        <end position="35"/>
    </location>
</feature>
<feature type="transmembrane region" description="Helical" evidence="1">
    <location>
        <begin position="47"/>
        <end position="69"/>
    </location>
</feature>
<organism evidence="2">
    <name type="scientific">Xenorhabdus bovienii str. feltiae Moldova</name>
    <dbReference type="NCBI Taxonomy" id="1398200"/>
    <lineage>
        <taxon>Bacteria</taxon>
        <taxon>Pseudomonadati</taxon>
        <taxon>Pseudomonadota</taxon>
        <taxon>Gammaproteobacteria</taxon>
        <taxon>Enterobacterales</taxon>
        <taxon>Morganellaceae</taxon>
        <taxon>Xenorhabdus</taxon>
    </lineage>
</organism>
<gene>
    <name evidence="2" type="ORF">XBFM1_2480053</name>
</gene>
<proteinExistence type="predicted"/>
<comment type="caution">
    <text evidence="2">The sequence shown here is derived from an EMBL/GenBank/DDBJ whole genome shotgun (WGS) entry which is preliminary data.</text>
</comment>
<evidence type="ECO:0000313" key="2">
    <source>
        <dbReference type="EMBL" id="CDH02120.1"/>
    </source>
</evidence>
<dbReference type="EMBL" id="CBSV010000166">
    <property type="protein sequence ID" value="CDH02120.1"/>
    <property type="molecule type" value="Genomic_DNA"/>
</dbReference>
<accession>A0A077NTA6</accession>
<reference evidence="2" key="1">
    <citation type="submission" date="2013-07" db="EMBL/GenBank/DDBJ databases">
        <title>Sub-species coevolution in mutualistic symbiosis.</title>
        <authorList>
            <person name="Murfin K."/>
            <person name="Klassen J."/>
            <person name="Lee M."/>
            <person name="Forst S."/>
            <person name="Stock P."/>
            <person name="Goodrich-Blair H."/>
        </authorList>
    </citation>
    <scope>NUCLEOTIDE SEQUENCE [LARGE SCALE GENOMIC DNA]</scope>
    <source>
        <strain evidence="2">Feltiae Moldova</strain>
    </source>
</reference>
<sequence>MQNIEDADPYFLTNLIILARAILALNLLIGIELAIQKRLYPLNLKVKNYLVLEVMIAVLLCRMVIYFYLHNIL</sequence>
<dbReference type="HOGENOM" id="CLU_2703994_0_0_6"/>
<keyword evidence="1" id="KW-1133">Transmembrane helix</keyword>
<keyword evidence="1" id="KW-0812">Transmembrane</keyword>
<keyword evidence="1" id="KW-0472">Membrane</keyword>
<dbReference type="Proteomes" id="UP000028487">
    <property type="component" value="Unassembled WGS sequence"/>
</dbReference>
<protein>
    <submittedName>
        <fullName evidence="2">Uncharacterized protein</fullName>
    </submittedName>
</protein>